<feature type="domain" description="DUF4214" evidence="3">
    <location>
        <begin position="147"/>
        <end position="212"/>
    </location>
</feature>
<feature type="domain" description="DUF4214" evidence="3">
    <location>
        <begin position="275"/>
        <end position="340"/>
    </location>
</feature>
<dbReference type="Proteomes" id="UP001198182">
    <property type="component" value="Unassembled WGS sequence"/>
</dbReference>
<dbReference type="Pfam" id="PF13946">
    <property type="entry name" value="DUF4214"/>
    <property type="match status" value="2"/>
</dbReference>
<sequence length="555" mass="62933">MKNKQMLSLLLAGCMTAAPVVPVYATTSGAESAEALMQESEEILDMQEAPVQESEEDLNMQEAPAEESEADEQDNTPVYKETCEAFFPEFLEKETLEDSVASLSSDPVQNFVSRLYSNILGRNADPNGLAAWTEVLKSGKEQGAKVAQGFIESKEFQSRKMSDTEYIEILYDTFLGRDADAAGLKAWQNVLDSGLSRMHVFRGFAESPEFTQICQSYGILRGNAVLTEPRDQNENITKFVIRCYQLCLGRKADTDGLNAWCSVLLNGQNTAKEVAHGFLFSDEFLKKNLSNSAYVETLYHVFMDRNPDSAGWRAWIRAIENGQSWISVFNDFGDSDEFQKICASYGVQSGKGTFIGIEQTWQQAYAKKIQEYEQKYGGAEITNDTTAYPQPFMSGLSYMKLVNFKENSQPQLLLIYVDDWITYAEVWNYTGHDLTLLASKHAQKFNNLYIELPTIDGNTYFVSHQYPNRRTAKIISFDIYGYSGNDFKKIYEMIDYTRLDSANTINGKEVSDDDWNDMYEKWLEASHWSTFGEIYEGSWEEAVSQNQDTKELLGL</sequence>
<protein>
    <submittedName>
        <fullName evidence="4">DUF4214 domain-containing protein</fullName>
    </submittedName>
</protein>
<evidence type="ECO:0000259" key="3">
    <source>
        <dbReference type="Pfam" id="PF13946"/>
    </source>
</evidence>
<evidence type="ECO:0000256" key="2">
    <source>
        <dbReference type="SAM" id="SignalP"/>
    </source>
</evidence>
<dbReference type="InterPro" id="IPR038255">
    <property type="entry name" value="PBS_linker_sf"/>
</dbReference>
<feature type="chain" id="PRO_5042243956" evidence="2">
    <location>
        <begin position="26"/>
        <end position="555"/>
    </location>
</feature>
<feature type="signal peptide" evidence="2">
    <location>
        <begin position="1"/>
        <end position="25"/>
    </location>
</feature>
<proteinExistence type="predicted"/>
<organism evidence="4 5">
    <name type="scientific">Hominifimenecus microfluidus</name>
    <dbReference type="NCBI Taxonomy" id="2885348"/>
    <lineage>
        <taxon>Bacteria</taxon>
        <taxon>Bacillati</taxon>
        <taxon>Bacillota</taxon>
        <taxon>Clostridia</taxon>
        <taxon>Lachnospirales</taxon>
        <taxon>Lachnospiraceae</taxon>
        <taxon>Hominifimenecus</taxon>
    </lineage>
</organism>
<name>A0AAE3E8Y5_9FIRM</name>
<keyword evidence="2" id="KW-0732">Signal</keyword>
<dbReference type="AlphaFoldDB" id="A0AAE3E8Y5"/>
<accession>A0AAE3E8Y5</accession>
<comment type="caution">
    <text evidence="4">The sequence shown here is derived from an EMBL/GenBank/DDBJ whole genome shotgun (WGS) entry which is preliminary data.</text>
</comment>
<gene>
    <name evidence="4" type="ORF">LKD81_04985</name>
</gene>
<feature type="compositionally biased region" description="Acidic residues" evidence="1">
    <location>
        <begin position="53"/>
        <end position="74"/>
    </location>
</feature>
<dbReference type="InterPro" id="IPR025282">
    <property type="entry name" value="DUF4214"/>
</dbReference>
<dbReference type="RefSeq" id="WP_308453059.1">
    <property type="nucleotide sequence ID" value="NZ_JAJEQR010000010.1"/>
</dbReference>
<reference evidence="4" key="1">
    <citation type="submission" date="2021-10" db="EMBL/GenBank/DDBJ databases">
        <title>Anaerobic single-cell dispensing facilitates the cultivation of human gut bacteria.</title>
        <authorList>
            <person name="Afrizal A."/>
        </authorList>
    </citation>
    <scope>NUCLEOTIDE SEQUENCE</scope>
    <source>
        <strain evidence="4">CLA-AA-H215</strain>
    </source>
</reference>
<dbReference type="EMBL" id="JAJEQR010000010">
    <property type="protein sequence ID" value="MCC2230354.1"/>
    <property type="molecule type" value="Genomic_DNA"/>
</dbReference>
<evidence type="ECO:0000313" key="4">
    <source>
        <dbReference type="EMBL" id="MCC2230354.1"/>
    </source>
</evidence>
<feature type="region of interest" description="Disordered" evidence="1">
    <location>
        <begin position="47"/>
        <end position="76"/>
    </location>
</feature>
<evidence type="ECO:0000313" key="5">
    <source>
        <dbReference type="Proteomes" id="UP001198182"/>
    </source>
</evidence>
<dbReference type="Gene3D" id="1.10.3130.20">
    <property type="entry name" value="Phycobilisome linker domain"/>
    <property type="match status" value="2"/>
</dbReference>
<evidence type="ECO:0000256" key="1">
    <source>
        <dbReference type="SAM" id="MobiDB-lite"/>
    </source>
</evidence>
<keyword evidence="5" id="KW-1185">Reference proteome</keyword>